<accession>A0A5C2STJ0</accession>
<keyword evidence="3" id="KW-1185">Reference proteome</keyword>
<evidence type="ECO:0000256" key="1">
    <source>
        <dbReference type="SAM" id="MobiDB-lite"/>
    </source>
</evidence>
<gene>
    <name evidence="2" type="ORF">L227DRAFT_605643</name>
</gene>
<reference evidence="2" key="1">
    <citation type="journal article" date="2018" name="Genome Biol. Evol.">
        <title>Genomics and development of Lentinus tigrinus, a white-rot wood-decaying mushroom with dimorphic fruiting bodies.</title>
        <authorList>
            <person name="Wu B."/>
            <person name="Xu Z."/>
            <person name="Knudson A."/>
            <person name="Carlson A."/>
            <person name="Chen N."/>
            <person name="Kovaka S."/>
            <person name="LaButti K."/>
            <person name="Lipzen A."/>
            <person name="Pennachio C."/>
            <person name="Riley R."/>
            <person name="Schakwitz W."/>
            <person name="Umezawa K."/>
            <person name="Ohm R.A."/>
            <person name="Grigoriev I.V."/>
            <person name="Nagy L.G."/>
            <person name="Gibbons J."/>
            <person name="Hibbett D."/>
        </authorList>
    </citation>
    <scope>NUCLEOTIDE SEQUENCE [LARGE SCALE GENOMIC DNA]</scope>
    <source>
        <strain evidence="2">ALCF2SS1-6</strain>
    </source>
</reference>
<feature type="region of interest" description="Disordered" evidence="1">
    <location>
        <begin position="323"/>
        <end position="345"/>
    </location>
</feature>
<feature type="region of interest" description="Disordered" evidence="1">
    <location>
        <begin position="490"/>
        <end position="514"/>
    </location>
</feature>
<feature type="compositionally biased region" description="Basic residues" evidence="1">
    <location>
        <begin position="498"/>
        <end position="507"/>
    </location>
</feature>
<feature type="compositionally biased region" description="Polar residues" evidence="1">
    <location>
        <begin position="118"/>
        <end position="144"/>
    </location>
</feature>
<evidence type="ECO:0000313" key="2">
    <source>
        <dbReference type="EMBL" id="RPD67243.1"/>
    </source>
</evidence>
<feature type="region of interest" description="Disordered" evidence="1">
    <location>
        <begin position="118"/>
        <end position="183"/>
    </location>
</feature>
<dbReference type="STRING" id="1328759.A0A5C2STJ0"/>
<evidence type="ECO:0000313" key="3">
    <source>
        <dbReference type="Proteomes" id="UP000313359"/>
    </source>
</evidence>
<dbReference type="Proteomes" id="UP000313359">
    <property type="component" value="Unassembled WGS sequence"/>
</dbReference>
<name>A0A5C2STJ0_9APHY</name>
<dbReference type="OrthoDB" id="2757517at2759"/>
<dbReference type="AlphaFoldDB" id="A0A5C2STJ0"/>
<feature type="compositionally biased region" description="Basic and acidic residues" evidence="1">
    <location>
        <begin position="148"/>
        <end position="160"/>
    </location>
</feature>
<organism evidence="2 3">
    <name type="scientific">Lentinus tigrinus ALCF2SS1-6</name>
    <dbReference type="NCBI Taxonomy" id="1328759"/>
    <lineage>
        <taxon>Eukaryota</taxon>
        <taxon>Fungi</taxon>
        <taxon>Dikarya</taxon>
        <taxon>Basidiomycota</taxon>
        <taxon>Agaricomycotina</taxon>
        <taxon>Agaricomycetes</taxon>
        <taxon>Polyporales</taxon>
        <taxon>Polyporaceae</taxon>
        <taxon>Lentinus</taxon>
    </lineage>
</organism>
<proteinExistence type="predicted"/>
<protein>
    <submittedName>
        <fullName evidence="2">Uncharacterized protein</fullName>
    </submittedName>
</protein>
<sequence>MTNGPFVVTAPPESLDGETDNIYIHRDNRTSRSRMWVLNRDKAWVNVRAGDHPPSDPTRRLNVLQTGEPSWVTRGSYSAYRSRKKRVMRGGKREAALECFVASGALGPATTLLSTVNSTDIPRMQNSPTSGGSSETSANTSITVAQEARPEAKNSKRHIDEEDVDTADGQAATEQGPRSVRSLPARGQNHLSLFSPVNPQIVRAHSDEERDLYAARHKKRRFLDPKVLEFVTSLLPPGSSIDGSLLTSRIEQLLAKHGVVLAADADDENTMMEDSISESDTADQESLEEAAIEAELLLQQDSESVNIPPVEAEFEDTGSSEIVALHPPPVQDSVSPTPSQHSTLFSGISNQDQMAQHAEVYALSTAVEPGSGRTNKPAPSPLSEADMLAVEHLASAHVAQIVERYGYVTQNTQSSVSAAEGMTLPQPIPADVEMRTCFAPVPSLTPGQQAQGVEALPAANRAMHKLSSPPRRAVQCRNLLKFTSRREHGPSLLASKLRASRLSRRRSALQSTSR</sequence>
<dbReference type="EMBL" id="ML122250">
    <property type="protein sequence ID" value="RPD67243.1"/>
    <property type="molecule type" value="Genomic_DNA"/>
</dbReference>
<feature type="compositionally biased region" description="Polar residues" evidence="1">
    <location>
        <begin position="332"/>
        <end position="345"/>
    </location>
</feature>